<gene>
    <name evidence="1" type="ORF">CJD36_019955</name>
</gene>
<dbReference type="RefSeq" id="WP_105040965.1">
    <property type="nucleotide sequence ID" value="NZ_PPSL01000006.1"/>
</dbReference>
<comment type="caution">
    <text evidence="1">The sequence shown here is derived from an EMBL/GenBank/DDBJ whole genome shotgun (WGS) entry which is preliminary data.</text>
</comment>
<dbReference type="Proteomes" id="UP000239872">
    <property type="component" value="Unassembled WGS sequence"/>
</dbReference>
<organism evidence="1 2">
    <name type="scientific">Flavipsychrobacter stenotrophus</name>
    <dbReference type="NCBI Taxonomy" id="2077091"/>
    <lineage>
        <taxon>Bacteria</taxon>
        <taxon>Pseudomonadati</taxon>
        <taxon>Bacteroidota</taxon>
        <taxon>Chitinophagia</taxon>
        <taxon>Chitinophagales</taxon>
        <taxon>Chitinophagaceae</taxon>
        <taxon>Flavipsychrobacter</taxon>
    </lineage>
</organism>
<sequence length="188" mass="21450">MSKANYTGEYLVNKGQIAKIHVLLSQIPGLEDKGEMKRYKENLVRDYTDGRATSTTALSWKEAKDMIAALERLTRTGNTNTVQLGSTPKKEQKLKVNPEEDKKRRKILHFAHLLGWYEGVNTSSVNKKATLTMSSEQPPRRKLDMEQVNGWCVTYGKYKKPLNDHCSEELSVLITQIEKVYKAYLNAV</sequence>
<keyword evidence="2" id="KW-1185">Reference proteome</keyword>
<accession>A0A2S7SSD8</accession>
<dbReference type="OrthoDB" id="677839at2"/>
<name>A0A2S7SSD8_9BACT</name>
<evidence type="ECO:0000313" key="1">
    <source>
        <dbReference type="EMBL" id="PQJ09515.1"/>
    </source>
</evidence>
<reference evidence="1 2" key="1">
    <citation type="submission" date="2018-01" db="EMBL/GenBank/DDBJ databases">
        <title>A novel member of the phylum Bacteroidetes isolated from glacier ice.</title>
        <authorList>
            <person name="Liu Q."/>
            <person name="Xin Y.-H."/>
        </authorList>
    </citation>
    <scope>NUCLEOTIDE SEQUENCE [LARGE SCALE GENOMIC DNA]</scope>
    <source>
        <strain evidence="1 2">RB1R16</strain>
    </source>
</reference>
<evidence type="ECO:0000313" key="2">
    <source>
        <dbReference type="Proteomes" id="UP000239872"/>
    </source>
</evidence>
<proteinExistence type="predicted"/>
<protein>
    <submittedName>
        <fullName evidence="1">Uncharacterized protein</fullName>
    </submittedName>
</protein>
<dbReference type="AlphaFoldDB" id="A0A2S7SSD8"/>
<dbReference type="EMBL" id="PPSL01000006">
    <property type="protein sequence ID" value="PQJ09515.1"/>
    <property type="molecule type" value="Genomic_DNA"/>
</dbReference>